<protein>
    <submittedName>
        <fullName evidence="1">Uncharacterized protein</fullName>
    </submittedName>
</protein>
<evidence type="ECO:0000313" key="1">
    <source>
        <dbReference type="EMBL" id="KAJ1193033.1"/>
    </source>
</evidence>
<proteinExistence type="predicted"/>
<sequence>MIPCPYRSLGFTEQTRRVVGWPCFALGWLQLAPYHDGFAQRRALVSFVLEVFTVMGHICEVFAWPLRHARGPYSDPKPKLDSVA</sequence>
<dbReference type="Proteomes" id="UP001066276">
    <property type="component" value="Chromosome 2_2"/>
</dbReference>
<keyword evidence="2" id="KW-1185">Reference proteome</keyword>
<dbReference type="EMBL" id="JANPWB010000004">
    <property type="protein sequence ID" value="KAJ1193033.1"/>
    <property type="molecule type" value="Genomic_DNA"/>
</dbReference>
<reference evidence="1" key="1">
    <citation type="journal article" date="2022" name="bioRxiv">
        <title>Sequencing and chromosome-scale assembly of the giantPleurodeles waltlgenome.</title>
        <authorList>
            <person name="Brown T."/>
            <person name="Elewa A."/>
            <person name="Iarovenko S."/>
            <person name="Subramanian E."/>
            <person name="Araus A.J."/>
            <person name="Petzold A."/>
            <person name="Susuki M."/>
            <person name="Suzuki K.-i.T."/>
            <person name="Hayashi T."/>
            <person name="Toyoda A."/>
            <person name="Oliveira C."/>
            <person name="Osipova E."/>
            <person name="Leigh N.D."/>
            <person name="Simon A."/>
            <person name="Yun M.H."/>
        </authorList>
    </citation>
    <scope>NUCLEOTIDE SEQUENCE</scope>
    <source>
        <strain evidence="1">20211129_DDA</strain>
        <tissue evidence="1">Liver</tissue>
    </source>
</reference>
<gene>
    <name evidence="1" type="ORF">NDU88_002339</name>
</gene>
<name>A0AAV7UVV0_PLEWA</name>
<organism evidence="1 2">
    <name type="scientific">Pleurodeles waltl</name>
    <name type="common">Iberian ribbed newt</name>
    <dbReference type="NCBI Taxonomy" id="8319"/>
    <lineage>
        <taxon>Eukaryota</taxon>
        <taxon>Metazoa</taxon>
        <taxon>Chordata</taxon>
        <taxon>Craniata</taxon>
        <taxon>Vertebrata</taxon>
        <taxon>Euteleostomi</taxon>
        <taxon>Amphibia</taxon>
        <taxon>Batrachia</taxon>
        <taxon>Caudata</taxon>
        <taxon>Salamandroidea</taxon>
        <taxon>Salamandridae</taxon>
        <taxon>Pleurodelinae</taxon>
        <taxon>Pleurodeles</taxon>
    </lineage>
</organism>
<comment type="caution">
    <text evidence="1">The sequence shown here is derived from an EMBL/GenBank/DDBJ whole genome shotgun (WGS) entry which is preliminary data.</text>
</comment>
<dbReference type="AlphaFoldDB" id="A0AAV7UVV0"/>
<evidence type="ECO:0000313" key="2">
    <source>
        <dbReference type="Proteomes" id="UP001066276"/>
    </source>
</evidence>
<accession>A0AAV7UVV0</accession>